<proteinExistence type="predicted"/>
<reference evidence="1 2" key="1">
    <citation type="journal article" date="2019" name="Nat. Ecol. Evol.">
        <title>Megaphylogeny resolves global patterns of mushroom evolution.</title>
        <authorList>
            <person name="Varga T."/>
            <person name="Krizsan K."/>
            <person name="Foldi C."/>
            <person name="Dima B."/>
            <person name="Sanchez-Garcia M."/>
            <person name="Sanchez-Ramirez S."/>
            <person name="Szollosi G.J."/>
            <person name="Szarkandi J.G."/>
            <person name="Papp V."/>
            <person name="Albert L."/>
            <person name="Andreopoulos W."/>
            <person name="Angelini C."/>
            <person name="Antonin V."/>
            <person name="Barry K.W."/>
            <person name="Bougher N.L."/>
            <person name="Buchanan P."/>
            <person name="Buyck B."/>
            <person name="Bense V."/>
            <person name="Catcheside P."/>
            <person name="Chovatia M."/>
            <person name="Cooper J."/>
            <person name="Damon W."/>
            <person name="Desjardin D."/>
            <person name="Finy P."/>
            <person name="Geml J."/>
            <person name="Haridas S."/>
            <person name="Hughes K."/>
            <person name="Justo A."/>
            <person name="Karasinski D."/>
            <person name="Kautmanova I."/>
            <person name="Kiss B."/>
            <person name="Kocsube S."/>
            <person name="Kotiranta H."/>
            <person name="LaButti K.M."/>
            <person name="Lechner B.E."/>
            <person name="Liimatainen K."/>
            <person name="Lipzen A."/>
            <person name="Lukacs Z."/>
            <person name="Mihaltcheva S."/>
            <person name="Morgado L.N."/>
            <person name="Niskanen T."/>
            <person name="Noordeloos M.E."/>
            <person name="Ohm R.A."/>
            <person name="Ortiz-Santana B."/>
            <person name="Ovrebo C."/>
            <person name="Racz N."/>
            <person name="Riley R."/>
            <person name="Savchenko A."/>
            <person name="Shiryaev A."/>
            <person name="Soop K."/>
            <person name="Spirin V."/>
            <person name="Szebenyi C."/>
            <person name="Tomsovsky M."/>
            <person name="Tulloss R.E."/>
            <person name="Uehling J."/>
            <person name="Grigoriev I.V."/>
            <person name="Vagvolgyi C."/>
            <person name="Papp T."/>
            <person name="Martin F.M."/>
            <person name="Miettinen O."/>
            <person name="Hibbett D.S."/>
            <person name="Nagy L.G."/>
        </authorList>
    </citation>
    <scope>NUCLEOTIDE SEQUENCE [LARGE SCALE GENOMIC DNA]</scope>
    <source>
        <strain evidence="1 2">NL-1719</strain>
    </source>
</reference>
<dbReference type="Proteomes" id="UP000308600">
    <property type="component" value="Unassembled WGS sequence"/>
</dbReference>
<name>A0ACD3AEC5_9AGAR</name>
<sequence length="61" mass="6994">MFPTTMITSQTRALMATIRYPRQCLSYIFISTFVLANLLVTYSYFAATILKLVYLSITPSF</sequence>
<gene>
    <name evidence="1" type="ORF">BDN72DRAFT_902049</name>
</gene>
<keyword evidence="2" id="KW-1185">Reference proteome</keyword>
<evidence type="ECO:0000313" key="1">
    <source>
        <dbReference type="EMBL" id="TFK63881.1"/>
    </source>
</evidence>
<accession>A0ACD3AEC5</accession>
<protein>
    <submittedName>
        <fullName evidence="1">Uncharacterized protein</fullName>
    </submittedName>
</protein>
<evidence type="ECO:0000313" key="2">
    <source>
        <dbReference type="Proteomes" id="UP000308600"/>
    </source>
</evidence>
<dbReference type="EMBL" id="ML208500">
    <property type="protein sequence ID" value="TFK63881.1"/>
    <property type="molecule type" value="Genomic_DNA"/>
</dbReference>
<organism evidence="1 2">
    <name type="scientific">Pluteus cervinus</name>
    <dbReference type="NCBI Taxonomy" id="181527"/>
    <lineage>
        <taxon>Eukaryota</taxon>
        <taxon>Fungi</taxon>
        <taxon>Dikarya</taxon>
        <taxon>Basidiomycota</taxon>
        <taxon>Agaricomycotina</taxon>
        <taxon>Agaricomycetes</taxon>
        <taxon>Agaricomycetidae</taxon>
        <taxon>Agaricales</taxon>
        <taxon>Pluteineae</taxon>
        <taxon>Pluteaceae</taxon>
        <taxon>Pluteus</taxon>
    </lineage>
</organism>